<dbReference type="KEGG" id="mgik:GO620_012035"/>
<protein>
    <submittedName>
        <fullName evidence="1">Uncharacterized protein</fullName>
    </submittedName>
</protein>
<accession>A0A6I4HZP5</accession>
<dbReference type="Proteomes" id="UP000429232">
    <property type="component" value="Chromosome"/>
</dbReference>
<organism evidence="1 2">
    <name type="scientific">Mucilaginibacter ginkgonis</name>
    <dbReference type="NCBI Taxonomy" id="2682091"/>
    <lineage>
        <taxon>Bacteria</taxon>
        <taxon>Pseudomonadati</taxon>
        <taxon>Bacteroidota</taxon>
        <taxon>Sphingobacteriia</taxon>
        <taxon>Sphingobacteriales</taxon>
        <taxon>Sphingobacteriaceae</taxon>
        <taxon>Mucilaginibacter</taxon>
    </lineage>
</organism>
<dbReference type="RefSeq" id="WP_157525606.1">
    <property type="nucleotide sequence ID" value="NZ_CP066775.1"/>
</dbReference>
<keyword evidence="2" id="KW-1185">Reference proteome</keyword>
<evidence type="ECO:0000313" key="2">
    <source>
        <dbReference type="Proteomes" id="UP000429232"/>
    </source>
</evidence>
<dbReference type="AlphaFoldDB" id="A0A6I4HZP5"/>
<reference evidence="1 2" key="1">
    <citation type="submission" date="2020-12" db="EMBL/GenBank/DDBJ databases">
        <title>HMF7856_wgs.fasta genome submission.</title>
        <authorList>
            <person name="Kang H."/>
            <person name="Kim H."/>
            <person name="Joh K."/>
        </authorList>
    </citation>
    <scope>NUCLEOTIDE SEQUENCE [LARGE SCALE GENOMIC DNA]</scope>
    <source>
        <strain evidence="1 2">HMF7856</strain>
    </source>
</reference>
<gene>
    <name evidence="1" type="ORF">GO620_012035</name>
</gene>
<dbReference type="EMBL" id="CP066775">
    <property type="protein sequence ID" value="QQL48905.1"/>
    <property type="molecule type" value="Genomic_DNA"/>
</dbReference>
<name>A0A6I4HZP5_9SPHI</name>
<sequence>MKTKLQNLAYPKLKSVYNYQQVKSDKRTPDTDPITVTVATVSHIFLNK</sequence>
<evidence type="ECO:0000313" key="1">
    <source>
        <dbReference type="EMBL" id="QQL48905.1"/>
    </source>
</evidence>
<proteinExistence type="predicted"/>